<dbReference type="Proteomes" id="UP000037460">
    <property type="component" value="Unassembled WGS sequence"/>
</dbReference>
<comment type="caution">
    <text evidence="1">The sequence shown here is derived from an EMBL/GenBank/DDBJ whole genome shotgun (WGS) entry which is preliminary data.</text>
</comment>
<keyword evidence="2" id="KW-1185">Reference proteome</keyword>
<dbReference type="OrthoDB" id="10451335at2759"/>
<dbReference type="AlphaFoldDB" id="A0A0M0JXY1"/>
<evidence type="ECO:0000313" key="2">
    <source>
        <dbReference type="Proteomes" id="UP000037460"/>
    </source>
</evidence>
<organism evidence="1 2">
    <name type="scientific">Chrysochromulina tobinii</name>
    <dbReference type="NCBI Taxonomy" id="1460289"/>
    <lineage>
        <taxon>Eukaryota</taxon>
        <taxon>Haptista</taxon>
        <taxon>Haptophyta</taxon>
        <taxon>Prymnesiophyceae</taxon>
        <taxon>Prymnesiales</taxon>
        <taxon>Chrysochromulinaceae</taxon>
        <taxon>Chrysochromulina</taxon>
    </lineage>
</organism>
<protein>
    <submittedName>
        <fullName evidence="1">Uncharacterized protein</fullName>
    </submittedName>
</protein>
<sequence length="123" mass="13161">MALQVGQLVKFKDNGDCWGTVFEFQDEGMVAGLRNVSQKIKDMGAGEETHEPVENLELIDGCQLCVGQTVYLKSDGPEVTGEIFELLMDGPMVLAGLKPGAKLLAMGTPEVTHEPAENLAVVA</sequence>
<dbReference type="EMBL" id="JWZX01002108">
    <property type="protein sequence ID" value="KOO30983.1"/>
    <property type="molecule type" value="Genomic_DNA"/>
</dbReference>
<proteinExistence type="predicted"/>
<accession>A0A0M0JXY1</accession>
<reference evidence="2" key="1">
    <citation type="journal article" date="2015" name="PLoS Genet.">
        <title>Genome Sequence and Transcriptome Analyses of Chrysochromulina tobin: Metabolic Tools for Enhanced Algal Fitness in the Prominent Order Prymnesiales (Haptophyceae).</title>
        <authorList>
            <person name="Hovde B.T."/>
            <person name="Deodato C.R."/>
            <person name="Hunsperger H.M."/>
            <person name="Ryken S.A."/>
            <person name="Yost W."/>
            <person name="Jha R.K."/>
            <person name="Patterson J."/>
            <person name="Monnat R.J. Jr."/>
            <person name="Barlow S.B."/>
            <person name="Starkenburg S.R."/>
            <person name="Cattolico R.A."/>
        </authorList>
    </citation>
    <scope>NUCLEOTIDE SEQUENCE</scope>
    <source>
        <strain evidence="2">CCMP291</strain>
    </source>
</reference>
<gene>
    <name evidence="1" type="ORF">Ctob_013274</name>
</gene>
<name>A0A0M0JXY1_9EUKA</name>
<evidence type="ECO:0000313" key="1">
    <source>
        <dbReference type="EMBL" id="KOO30983.1"/>
    </source>
</evidence>